<dbReference type="GO" id="GO:0005737">
    <property type="term" value="C:cytoplasm"/>
    <property type="evidence" value="ECO:0007669"/>
    <property type="project" value="TreeGrafter"/>
</dbReference>
<dbReference type="InterPro" id="IPR004393">
    <property type="entry name" value="NadC"/>
</dbReference>
<evidence type="ECO:0000313" key="14">
    <source>
        <dbReference type="EMBL" id="VAX38007.1"/>
    </source>
</evidence>
<dbReference type="GO" id="GO:0034213">
    <property type="term" value="P:quinolinate catabolic process"/>
    <property type="evidence" value="ECO:0007669"/>
    <property type="project" value="TreeGrafter"/>
</dbReference>
<evidence type="ECO:0000256" key="4">
    <source>
        <dbReference type="ARBA" id="ARBA00011218"/>
    </source>
</evidence>
<dbReference type="Pfam" id="PF02749">
    <property type="entry name" value="QRPTase_N"/>
    <property type="match status" value="1"/>
</dbReference>
<comment type="catalytic activity">
    <reaction evidence="10">
        <text>nicotinate beta-D-ribonucleotide + CO2 + diphosphate = quinolinate + 5-phospho-alpha-D-ribose 1-diphosphate + 2 H(+)</text>
        <dbReference type="Rhea" id="RHEA:12733"/>
        <dbReference type="ChEBI" id="CHEBI:15378"/>
        <dbReference type="ChEBI" id="CHEBI:16526"/>
        <dbReference type="ChEBI" id="CHEBI:29959"/>
        <dbReference type="ChEBI" id="CHEBI:33019"/>
        <dbReference type="ChEBI" id="CHEBI:57502"/>
        <dbReference type="ChEBI" id="CHEBI:58017"/>
        <dbReference type="EC" id="2.4.2.19"/>
    </reaction>
</comment>
<protein>
    <recommendedName>
        <fullName evidence="11">Probable nicotinate-nucleotide pyrophosphorylase [carboxylating]</fullName>
        <ecNumber evidence="5">2.4.2.19</ecNumber>
    </recommendedName>
    <alternativeName>
        <fullName evidence="9">Quinolinate phosphoribosyltransferase [decarboxylating]</fullName>
    </alternativeName>
</protein>
<accession>A0A3B1E597</accession>
<keyword evidence="6" id="KW-0662">Pyridine nucleotide biosynthesis</keyword>
<name>A0A3B1E597_9ZZZZ</name>
<dbReference type="InterPro" id="IPR013785">
    <property type="entry name" value="Aldolase_TIM"/>
</dbReference>
<dbReference type="FunFam" id="3.90.1170.20:FF:000001">
    <property type="entry name" value="Nicotinate-nucleotide diphosphorylase (Carboxylating)"/>
    <property type="match status" value="1"/>
</dbReference>
<dbReference type="GO" id="GO:0004514">
    <property type="term" value="F:nicotinate-nucleotide diphosphorylase (carboxylating) activity"/>
    <property type="evidence" value="ECO:0007669"/>
    <property type="project" value="UniProtKB-EC"/>
</dbReference>
<evidence type="ECO:0000259" key="12">
    <source>
        <dbReference type="Pfam" id="PF01729"/>
    </source>
</evidence>
<evidence type="ECO:0000259" key="13">
    <source>
        <dbReference type="Pfam" id="PF02749"/>
    </source>
</evidence>
<evidence type="ECO:0000256" key="11">
    <source>
        <dbReference type="ARBA" id="ARBA00069173"/>
    </source>
</evidence>
<dbReference type="AlphaFoldDB" id="A0A3B1E597"/>
<dbReference type="Gene3D" id="3.20.20.70">
    <property type="entry name" value="Aldolase class I"/>
    <property type="match status" value="1"/>
</dbReference>
<dbReference type="InterPro" id="IPR022412">
    <property type="entry name" value="Quinolinate_PRibosylTrfase_N"/>
</dbReference>
<dbReference type="PANTHER" id="PTHR32179:SF3">
    <property type="entry name" value="NICOTINATE-NUCLEOTIDE PYROPHOSPHORYLASE [CARBOXYLATING]"/>
    <property type="match status" value="1"/>
</dbReference>
<dbReference type="InterPro" id="IPR036068">
    <property type="entry name" value="Nicotinate_pribotase-like_C"/>
</dbReference>
<proteinExistence type="inferred from homology"/>
<evidence type="ECO:0000256" key="9">
    <source>
        <dbReference type="ARBA" id="ARBA00033102"/>
    </source>
</evidence>
<organism evidence="14">
    <name type="scientific">hydrothermal vent metagenome</name>
    <dbReference type="NCBI Taxonomy" id="652676"/>
    <lineage>
        <taxon>unclassified sequences</taxon>
        <taxon>metagenomes</taxon>
        <taxon>ecological metagenomes</taxon>
    </lineage>
</organism>
<dbReference type="NCBIfam" id="TIGR00078">
    <property type="entry name" value="nadC"/>
    <property type="match status" value="1"/>
</dbReference>
<dbReference type="EC" id="2.4.2.19" evidence="5"/>
<evidence type="ECO:0000256" key="5">
    <source>
        <dbReference type="ARBA" id="ARBA00011944"/>
    </source>
</evidence>
<comment type="function">
    <text evidence="1">Involved in the catabolism of quinolinic acid (QA).</text>
</comment>
<gene>
    <name evidence="14" type="ORF">MNBD_UNCLBAC01-2095</name>
</gene>
<evidence type="ECO:0000256" key="8">
    <source>
        <dbReference type="ARBA" id="ARBA00022679"/>
    </source>
</evidence>
<evidence type="ECO:0000256" key="2">
    <source>
        <dbReference type="ARBA" id="ARBA00004893"/>
    </source>
</evidence>
<keyword evidence="7 14" id="KW-0328">Glycosyltransferase</keyword>
<reference evidence="14" key="1">
    <citation type="submission" date="2018-06" db="EMBL/GenBank/DDBJ databases">
        <authorList>
            <person name="Zhirakovskaya E."/>
        </authorList>
    </citation>
    <scope>NUCLEOTIDE SEQUENCE</scope>
</reference>
<dbReference type="CDD" id="cd01572">
    <property type="entry name" value="QPRTase"/>
    <property type="match status" value="1"/>
</dbReference>
<dbReference type="Pfam" id="PF01729">
    <property type="entry name" value="QRPTase_C"/>
    <property type="match status" value="1"/>
</dbReference>
<dbReference type="EMBL" id="UOGJ01000147">
    <property type="protein sequence ID" value="VAX38007.1"/>
    <property type="molecule type" value="Genomic_DNA"/>
</dbReference>
<evidence type="ECO:0000256" key="3">
    <source>
        <dbReference type="ARBA" id="ARBA00009400"/>
    </source>
</evidence>
<dbReference type="PANTHER" id="PTHR32179">
    <property type="entry name" value="NICOTINATE-NUCLEOTIDE PYROPHOSPHORYLASE [CARBOXYLATING]"/>
    <property type="match status" value="1"/>
</dbReference>
<dbReference type="SUPFAM" id="SSF54675">
    <property type="entry name" value="Nicotinate/Quinolinate PRTase N-terminal domain-like"/>
    <property type="match status" value="1"/>
</dbReference>
<keyword evidence="8 14" id="KW-0808">Transferase</keyword>
<dbReference type="InterPro" id="IPR037128">
    <property type="entry name" value="Quinolinate_PRibosylTase_N_sf"/>
</dbReference>
<dbReference type="SUPFAM" id="SSF51690">
    <property type="entry name" value="Nicotinate/Quinolinate PRTase C-terminal domain-like"/>
    <property type="match status" value="1"/>
</dbReference>
<dbReference type="InterPro" id="IPR027277">
    <property type="entry name" value="NadC/ModD"/>
</dbReference>
<evidence type="ECO:0000256" key="10">
    <source>
        <dbReference type="ARBA" id="ARBA00047445"/>
    </source>
</evidence>
<dbReference type="Gene3D" id="3.90.1170.20">
    <property type="entry name" value="Quinolinate phosphoribosyl transferase, N-terminal domain"/>
    <property type="match status" value="1"/>
</dbReference>
<dbReference type="GO" id="GO:0009435">
    <property type="term" value="P:NAD+ biosynthetic process"/>
    <property type="evidence" value="ECO:0007669"/>
    <property type="project" value="UniProtKB-UniPathway"/>
</dbReference>
<comment type="pathway">
    <text evidence="2">Cofactor biosynthesis; NAD(+) biosynthesis; nicotinate D-ribonucleotide from quinolinate: step 1/1.</text>
</comment>
<dbReference type="UniPathway" id="UPA00253">
    <property type="reaction ID" value="UER00331"/>
</dbReference>
<feature type="domain" description="Quinolinate phosphoribosyl transferase N-terminal" evidence="13">
    <location>
        <begin position="24"/>
        <end position="109"/>
    </location>
</feature>
<evidence type="ECO:0000256" key="7">
    <source>
        <dbReference type="ARBA" id="ARBA00022676"/>
    </source>
</evidence>
<evidence type="ECO:0000256" key="6">
    <source>
        <dbReference type="ARBA" id="ARBA00022642"/>
    </source>
</evidence>
<sequence length="284" mass="32177">MKNFIQNYNKIIQQALREDQSRQDITSKLLIPKNRVSEGEIFFKEDGTLCGIEIAKCVFQTLDKNVQFRKLFKDGESIKKHTVVATLKGKTRMLLSAERTALNFLGYLSGISTRTNQYAREIRSYKAKVFDTRKTTPGLRLLEKYAVYCGGGMNHRVDLKEMVLIKDNHREACYPKISIGEMINTIRRKTNVPIEIEVDTLDQFKEALVAYPDFILLDNMTCAQMKKAVLLSRTLSKKKQPLLEASGGITLKTIRSVAKTGVDRISIGALTHSHQSIDVSLESN</sequence>
<dbReference type="InterPro" id="IPR002638">
    <property type="entry name" value="Quinolinate_PRibosylTrfase_C"/>
</dbReference>
<dbReference type="PIRSF" id="PIRSF006250">
    <property type="entry name" value="NadC_ModD"/>
    <property type="match status" value="1"/>
</dbReference>
<comment type="similarity">
    <text evidence="3">Belongs to the NadC/ModD family.</text>
</comment>
<dbReference type="FunFam" id="3.20.20.70:FF:000030">
    <property type="entry name" value="Nicotinate-nucleotide pyrophosphorylase, carboxylating"/>
    <property type="match status" value="1"/>
</dbReference>
<evidence type="ECO:0000256" key="1">
    <source>
        <dbReference type="ARBA" id="ARBA00003237"/>
    </source>
</evidence>
<feature type="domain" description="Quinolinate phosphoribosyl transferase C-terminal" evidence="12">
    <location>
        <begin position="111"/>
        <end position="282"/>
    </location>
</feature>
<comment type="subunit">
    <text evidence="4">Hexamer formed by 3 homodimers.</text>
</comment>